<evidence type="ECO:0000313" key="10">
    <source>
        <dbReference type="EMBL" id="KIL68597.1"/>
    </source>
</evidence>
<feature type="compositionally biased region" description="Acidic residues" evidence="9">
    <location>
        <begin position="508"/>
        <end position="520"/>
    </location>
</feature>
<keyword evidence="8" id="KW-0539">Nucleus</keyword>
<gene>
    <name evidence="10" type="ORF">M378DRAFT_71827</name>
</gene>
<dbReference type="GO" id="GO:0001006">
    <property type="term" value="F:RNA polymerase III type 3 promoter sequence-specific DNA binding"/>
    <property type="evidence" value="ECO:0007669"/>
    <property type="project" value="TreeGrafter"/>
</dbReference>
<dbReference type="Proteomes" id="UP000054549">
    <property type="component" value="Unassembled WGS sequence"/>
</dbReference>
<protein>
    <submittedName>
        <fullName evidence="10">Uncharacterized protein</fullName>
    </submittedName>
</protein>
<keyword evidence="4" id="KW-0863">Zinc-finger</keyword>
<dbReference type="HOGENOM" id="CLU_030895_0_0_1"/>
<dbReference type="GO" id="GO:0000126">
    <property type="term" value="C:transcription factor TFIIIB complex"/>
    <property type="evidence" value="ECO:0007669"/>
    <property type="project" value="TreeGrafter"/>
</dbReference>
<evidence type="ECO:0000256" key="5">
    <source>
        <dbReference type="ARBA" id="ARBA00022833"/>
    </source>
</evidence>
<feature type="region of interest" description="Disordered" evidence="9">
    <location>
        <begin position="313"/>
        <end position="347"/>
    </location>
</feature>
<keyword evidence="5" id="KW-0862">Zinc</keyword>
<dbReference type="InterPro" id="IPR000812">
    <property type="entry name" value="TFIIB"/>
</dbReference>
<feature type="compositionally biased region" description="Basic and acidic residues" evidence="9">
    <location>
        <begin position="314"/>
        <end position="334"/>
    </location>
</feature>
<sequence>MVSCQCNATIEWDDQALSAVCSSCGALQDSSQSLLVSQDVYTPTTSTTLKAVRTNWALAGQGKDARNRKNEYLMGQLINSLALSLNAPGLSPRAIHLFRQAMSTGLLWGRQAKRAAAVSVALALREANRPHHLHDIASLLNEPFPTLSRAYLSIASQLGTTTKSADPSIYISTLHSYLDSMLQDSTASFVQQLRALDFRSVLKTAYSLCTVLTPVSGDISQAAAPMACAIFLLALESEARHSLQNVGDLAAHLGAKFHIAKATVMSRYKIFQDQIVSWIEQVPWLDKYRSTGGRAKVSRRTIVARGLKDAVTFQEHRSTSDHPDSEDGARPEKWRGRKKQKTKHDSQLQSAAEFLLNPNSSSLNNFPFQSACVLKVAPSILSTPHDSVDMQAPTRLQRLAQERGGSDVMQISDEELFTQGELDALFRTTDEIEAIRPILTVDSGNTVGLDLLQQSSNPKSRHLGKTTRTRDRDSHRINSSAFEQFMASSIEQGERDDDPFFGVQLMEADNDIEYDDDSDLDSQNSDAQEPQGDSGIVVDEWRPLSP</sequence>
<dbReference type="GO" id="GO:0097550">
    <property type="term" value="C:transcription preinitiation complex"/>
    <property type="evidence" value="ECO:0007669"/>
    <property type="project" value="TreeGrafter"/>
</dbReference>
<dbReference type="OrthoDB" id="2527864at2759"/>
<dbReference type="GO" id="GO:0000995">
    <property type="term" value="F:RNA polymerase III general transcription initiation factor activity"/>
    <property type="evidence" value="ECO:0007669"/>
    <property type="project" value="TreeGrafter"/>
</dbReference>
<dbReference type="GO" id="GO:0070897">
    <property type="term" value="P:transcription preinitiation complex assembly"/>
    <property type="evidence" value="ECO:0007669"/>
    <property type="project" value="InterPro"/>
</dbReference>
<dbReference type="EMBL" id="KN818228">
    <property type="protein sequence ID" value="KIL68597.1"/>
    <property type="molecule type" value="Genomic_DNA"/>
</dbReference>
<dbReference type="GO" id="GO:0008270">
    <property type="term" value="F:zinc ion binding"/>
    <property type="evidence" value="ECO:0007669"/>
    <property type="project" value="UniProtKB-KW"/>
</dbReference>
<dbReference type="GO" id="GO:0005634">
    <property type="term" value="C:nucleus"/>
    <property type="evidence" value="ECO:0007669"/>
    <property type="project" value="UniProtKB-SubCell"/>
</dbReference>
<comment type="similarity">
    <text evidence="2">Belongs to the TFIIB family.</text>
</comment>
<evidence type="ECO:0000256" key="9">
    <source>
        <dbReference type="SAM" id="MobiDB-lite"/>
    </source>
</evidence>
<dbReference type="SUPFAM" id="SSF47954">
    <property type="entry name" value="Cyclin-like"/>
    <property type="match status" value="1"/>
</dbReference>
<evidence type="ECO:0000256" key="4">
    <source>
        <dbReference type="ARBA" id="ARBA00022771"/>
    </source>
</evidence>
<dbReference type="InParanoid" id="A0A0C2X375"/>
<keyword evidence="7" id="KW-0804">Transcription</keyword>
<keyword evidence="6" id="KW-0805">Transcription regulation</keyword>
<feature type="region of interest" description="Disordered" evidence="9">
    <location>
        <begin position="451"/>
        <end position="478"/>
    </location>
</feature>
<organism evidence="10 11">
    <name type="scientific">Amanita muscaria (strain Koide BX008)</name>
    <dbReference type="NCBI Taxonomy" id="946122"/>
    <lineage>
        <taxon>Eukaryota</taxon>
        <taxon>Fungi</taxon>
        <taxon>Dikarya</taxon>
        <taxon>Basidiomycota</taxon>
        <taxon>Agaricomycotina</taxon>
        <taxon>Agaricomycetes</taxon>
        <taxon>Agaricomycetidae</taxon>
        <taxon>Agaricales</taxon>
        <taxon>Pluteineae</taxon>
        <taxon>Amanitaceae</taxon>
        <taxon>Amanita</taxon>
    </lineage>
</organism>
<accession>A0A0C2X375</accession>
<reference evidence="10 11" key="1">
    <citation type="submission" date="2014-04" db="EMBL/GenBank/DDBJ databases">
        <title>Evolutionary Origins and Diversification of the Mycorrhizal Mutualists.</title>
        <authorList>
            <consortium name="DOE Joint Genome Institute"/>
            <consortium name="Mycorrhizal Genomics Consortium"/>
            <person name="Kohler A."/>
            <person name="Kuo A."/>
            <person name="Nagy L.G."/>
            <person name="Floudas D."/>
            <person name="Copeland A."/>
            <person name="Barry K.W."/>
            <person name="Cichocki N."/>
            <person name="Veneault-Fourrey C."/>
            <person name="LaButti K."/>
            <person name="Lindquist E.A."/>
            <person name="Lipzen A."/>
            <person name="Lundell T."/>
            <person name="Morin E."/>
            <person name="Murat C."/>
            <person name="Riley R."/>
            <person name="Ohm R."/>
            <person name="Sun H."/>
            <person name="Tunlid A."/>
            <person name="Henrissat B."/>
            <person name="Grigoriev I.V."/>
            <person name="Hibbett D.S."/>
            <person name="Martin F."/>
        </authorList>
    </citation>
    <scope>NUCLEOTIDE SEQUENCE [LARGE SCALE GENOMIC DNA]</scope>
    <source>
        <strain evidence="10 11">Koide BX008</strain>
    </source>
</reference>
<evidence type="ECO:0000256" key="7">
    <source>
        <dbReference type="ARBA" id="ARBA00023163"/>
    </source>
</evidence>
<keyword evidence="11" id="KW-1185">Reference proteome</keyword>
<evidence type="ECO:0000256" key="2">
    <source>
        <dbReference type="ARBA" id="ARBA00010857"/>
    </source>
</evidence>
<dbReference type="InterPro" id="IPR036915">
    <property type="entry name" value="Cyclin-like_sf"/>
</dbReference>
<keyword evidence="3" id="KW-0479">Metal-binding</keyword>
<dbReference type="PANTHER" id="PTHR11618:SF4">
    <property type="entry name" value="TRANSCRIPTION FACTOR IIIB 90 KDA SUBUNIT"/>
    <property type="match status" value="1"/>
</dbReference>
<proteinExistence type="inferred from homology"/>
<evidence type="ECO:0000256" key="1">
    <source>
        <dbReference type="ARBA" id="ARBA00004123"/>
    </source>
</evidence>
<comment type="subcellular location">
    <subcellularLocation>
        <location evidence="1">Nucleus</location>
    </subcellularLocation>
</comment>
<feature type="region of interest" description="Disordered" evidence="9">
    <location>
        <begin position="492"/>
        <end position="546"/>
    </location>
</feature>
<evidence type="ECO:0000313" key="11">
    <source>
        <dbReference type="Proteomes" id="UP000054549"/>
    </source>
</evidence>
<evidence type="ECO:0000256" key="3">
    <source>
        <dbReference type="ARBA" id="ARBA00022723"/>
    </source>
</evidence>
<dbReference type="AlphaFoldDB" id="A0A0C2X375"/>
<dbReference type="STRING" id="946122.A0A0C2X375"/>
<name>A0A0C2X375_AMAMK</name>
<dbReference type="Gene3D" id="1.10.472.170">
    <property type="match status" value="1"/>
</dbReference>
<evidence type="ECO:0000256" key="6">
    <source>
        <dbReference type="ARBA" id="ARBA00023015"/>
    </source>
</evidence>
<dbReference type="PANTHER" id="PTHR11618">
    <property type="entry name" value="TRANSCRIPTION INITIATION FACTOR IIB-RELATED"/>
    <property type="match status" value="1"/>
</dbReference>
<evidence type="ECO:0000256" key="8">
    <source>
        <dbReference type="ARBA" id="ARBA00023242"/>
    </source>
</evidence>